<keyword evidence="2" id="KW-0238">DNA-binding</keyword>
<dbReference type="RefSeq" id="WP_094334961.1">
    <property type="nucleotide sequence ID" value="NZ_NFIE01000003.1"/>
</dbReference>
<dbReference type="Gene3D" id="1.10.10.10">
    <property type="entry name" value="Winged helix-like DNA-binding domain superfamily/Winged helix DNA-binding domain"/>
    <property type="match status" value="1"/>
</dbReference>
<dbReference type="Pfam" id="PF01380">
    <property type="entry name" value="SIS"/>
    <property type="match status" value="1"/>
</dbReference>
<dbReference type="InterPro" id="IPR000281">
    <property type="entry name" value="HTH_RpiR"/>
</dbReference>
<evidence type="ECO:0000256" key="3">
    <source>
        <dbReference type="ARBA" id="ARBA00023163"/>
    </source>
</evidence>
<evidence type="ECO:0000256" key="1">
    <source>
        <dbReference type="ARBA" id="ARBA00023015"/>
    </source>
</evidence>
<keyword evidence="1" id="KW-0805">Transcription regulation</keyword>
<keyword evidence="7" id="KW-1185">Reference proteome</keyword>
<protein>
    <submittedName>
        <fullName evidence="6">Iron dicitrate transport regulator FecR</fullName>
    </submittedName>
</protein>
<proteinExistence type="predicted"/>
<organism evidence="6 7">
    <name type="scientific">[Collinsella] massiliensis</name>
    <dbReference type="NCBI Taxonomy" id="1232426"/>
    <lineage>
        <taxon>Bacteria</taxon>
        <taxon>Bacillati</taxon>
        <taxon>Actinomycetota</taxon>
        <taxon>Coriobacteriia</taxon>
        <taxon>Coriobacteriales</taxon>
        <taxon>Coriobacteriaceae</taxon>
        <taxon>Enorma</taxon>
    </lineage>
</organism>
<evidence type="ECO:0000259" key="5">
    <source>
        <dbReference type="PROSITE" id="PS51464"/>
    </source>
</evidence>
<evidence type="ECO:0000313" key="6">
    <source>
        <dbReference type="EMBL" id="OUN89520.1"/>
    </source>
</evidence>
<dbReference type="InterPro" id="IPR009057">
    <property type="entry name" value="Homeodomain-like_sf"/>
</dbReference>
<dbReference type="InterPro" id="IPR046348">
    <property type="entry name" value="SIS_dom_sf"/>
</dbReference>
<gene>
    <name evidence="6" type="ORF">B5G02_01865</name>
</gene>
<dbReference type="GO" id="GO:0003677">
    <property type="term" value="F:DNA binding"/>
    <property type="evidence" value="ECO:0007669"/>
    <property type="project" value="UniProtKB-KW"/>
</dbReference>
<dbReference type="InterPro" id="IPR035472">
    <property type="entry name" value="RpiR-like_SIS"/>
</dbReference>
<evidence type="ECO:0000259" key="4">
    <source>
        <dbReference type="PROSITE" id="PS51071"/>
    </source>
</evidence>
<name>A0A1Y3Y5D7_9ACTN</name>
<feature type="domain" description="HTH rpiR-type" evidence="4">
    <location>
        <begin position="1"/>
        <end position="77"/>
    </location>
</feature>
<dbReference type="PANTHER" id="PTHR30514">
    <property type="entry name" value="GLUCOKINASE"/>
    <property type="match status" value="1"/>
</dbReference>
<dbReference type="InterPro" id="IPR001347">
    <property type="entry name" value="SIS_dom"/>
</dbReference>
<evidence type="ECO:0000313" key="7">
    <source>
        <dbReference type="Proteomes" id="UP000195781"/>
    </source>
</evidence>
<dbReference type="Gene3D" id="3.40.50.10490">
    <property type="entry name" value="Glucose-6-phosphate isomerase like protein, domain 1"/>
    <property type="match status" value="1"/>
</dbReference>
<dbReference type="SUPFAM" id="SSF46689">
    <property type="entry name" value="Homeodomain-like"/>
    <property type="match status" value="1"/>
</dbReference>
<accession>A0A1Y3Y5D7</accession>
<dbReference type="PROSITE" id="PS51464">
    <property type="entry name" value="SIS"/>
    <property type="match status" value="1"/>
</dbReference>
<dbReference type="SUPFAM" id="SSF53697">
    <property type="entry name" value="SIS domain"/>
    <property type="match status" value="1"/>
</dbReference>
<dbReference type="PANTHER" id="PTHR30514:SF1">
    <property type="entry name" value="HTH-TYPE TRANSCRIPTIONAL REGULATOR HEXR-RELATED"/>
    <property type="match status" value="1"/>
</dbReference>
<dbReference type="OrthoDB" id="370421at2"/>
<evidence type="ECO:0000256" key="2">
    <source>
        <dbReference type="ARBA" id="ARBA00023125"/>
    </source>
</evidence>
<dbReference type="PROSITE" id="PS51071">
    <property type="entry name" value="HTH_RPIR"/>
    <property type="match status" value="1"/>
</dbReference>
<dbReference type="CDD" id="cd05013">
    <property type="entry name" value="SIS_RpiR"/>
    <property type="match status" value="1"/>
</dbReference>
<comment type="caution">
    <text evidence="6">The sequence shown here is derived from an EMBL/GenBank/DDBJ whole genome shotgun (WGS) entry which is preliminary data.</text>
</comment>
<dbReference type="GO" id="GO:1901135">
    <property type="term" value="P:carbohydrate derivative metabolic process"/>
    <property type="evidence" value="ECO:0007669"/>
    <property type="project" value="InterPro"/>
</dbReference>
<dbReference type="AlphaFoldDB" id="A0A1Y3Y5D7"/>
<reference evidence="7" key="1">
    <citation type="submission" date="2017-04" db="EMBL/GenBank/DDBJ databases">
        <title>Function of individual gut microbiota members based on whole genome sequencing of pure cultures obtained from chicken caecum.</title>
        <authorList>
            <person name="Medvecky M."/>
            <person name="Cejkova D."/>
            <person name="Polansky O."/>
            <person name="Karasova D."/>
            <person name="Kubasova T."/>
            <person name="Cizek A."/>
            <person name="Rychlik I."/>
        </authorList>
    </citation>
    <scope>NUCLEOTIDE SEQUENCE [LARGE SCALE GENOMIC DNA]</scope>
    <source>
        <strain evidence="7">An5</strain>
    </source>
</reference>
<feature type="domain" description="SIS" evidence="5">
    <location>
        <begin position="112"/>
        <end position="252"/>
    </location>
</feature>
<keyword evidence="3" id="KW-0804">Transcription</keyword>
<dbReference type="Pfam" id="PF01418">
    <property type="entry name" value="HTH_6"/>
    <property type="match status" value="1"/>
</dbReference>
<dbReference type="Proteomes" id="UP000195781">
    <property type="component" value="Unassembled WGS sequence"/>
</dbReference>
<dbReference type="InterPro" id="IPR036388">
    <property type="entry name" value="WH-like_DNA-bd_sf"/>
</dbReference>
<dbReference type="GO" id="GO:0003700">
    <property type="term" value="F:DNA-binding transcription factor activity"/>
    <property type="evidence" value="ECO:0007669"/>
    <property type="project" value="InterPro"/>
</dbReference>
<dbReference type="GO" id="GO:0097367">
    <property type="term" value="F:carbohydrate derivative binding"/>
    <property type="evidence" value="ECO:0007669"/>
    <property type="project" value="InterPro"/>
</dbReference>
<dbReference type="InterPro" id="IPR047640">
    <property type="entry name" value="RpiR-like"/>
</dbReference>
<sequence>MQVVPQIKSLYPSFTKSERMVADFALEHGDELAKMKLSALAKHLNVGEATIVRFCQKLNLRGYQELKFHLSLEDEEREDEEGRGDRDEVKQSIIGNIETTDDMASQAVIGAIIDSIYYADDILLYGVGTSALAASMGEIQLFRSGKRTRAITDSHMQMMRSSRCDAATLVIAVSVSGETRDLIESVHLAKQNGAQVVSITGYAQSTLAQMSDHVLISYGKTVYTNRGTFSMVVSQLFLLDLITSGYVAKYKADVVPVQERVYSSMVRKMNE</sequence>
<dbReference type="EMBL" id="NFIE01000003">
    <property type="protein sequence ID" value="OUN89520.1"/>
    <property type="molecule type" value="Genomic_DNA"/>
</dbReference>